<feature type="domain" description="Large ribosomal subunit protein bL25 beta" evidence="8">
    <location>
        <begin position="102"/>
        <end position="185"/>
    </location>
</feature>
<keyword evidence="4 5" id="KW-0687">Ribonucleoprotein</keyword>
<dbReference type="InterPro" id="IPR020056">
    <property type="entry name" value="Rbsml_bL25/Gln-tRNA_synth_N"/>
</dbReference>
<dbReference type="Gene3D" id="2.170.120.20">
    <property type="entry name" value="Ribosomal protein L25, beta domain"/>
    <property type="match status" value="1"/>
</dbReference>
<evidence type="ECO:0000313" key="10">
    <source>
        <dbReference type="Proteomes" id="UP000229385"/>
    </source>
</evidence>
<dbReference type="AlphaFoldDB" id="A0A2M7XCT7"/>
<evidence type="ECO:0000256" key="1">
    <source>
        <dbReference type="ARBA" id="ARBA00022730"/>
    </source>
</evidence>
<dbReference type="InterPro" id="IPR020930">
    <property type="entry name" value="Ribosomal_uL5_bac-type"/>
</dbReference>
<accession>A0A2M7XCT7</accession>
<dbReference type="InterPro" id="IPR029751">
    <property type="entry name" value="Ribosomal_L25_dom"/>
</dbReference>
<comment type="similarity">
    <text evidence="5">Belongs to the bacterial ribosomal protein bL25 family. CTC subfamily.</text>
</comment>
<evidence type="ECO:0000256" key="4">
    <source>
        <dbReference type="ARBA" id="ARBA00023274"/>
    </source>
</evidence>
<keyword evidence="1 5" id="KW-0699">rRNA-binding</keyword>
<sequence>MSINTLQASTRELTGRKTNALRAEGKVPAVVYGTDTEPQNIVVDRNTFIKMYKTAGESSIVELEVDGKISLHVLIQDYQQDALTDDVTHIDFRSIDMNKVIDAVVDLVLVGESAAVKALGGTLVHSRDSVTIHCLPSQLVRDFKVDLSKLVTFDDVFRISDLDVPEGVTVVDDANLTIAVVTPPRTEAEMAALEDAVEENIGAVEGAAEKTPEGEEVAKGEKTEKSA</sequence>
<evidence type="ECO:0000313" key="9">
    <source>
        <dbReference type="EMBL" id="PJA45679.1"/>
    </source>
</evidence>
<evidence type="ECO:0000256" key="2">
    <source>
        <dbReference type="ARBA" id="ARBA00022884"/>
    </source>
</evidence>
<dbReference type="SUPFAM" id="SSF50715">
    <property type="entry name" value="Ribosomal protein L25-like"/>
    <property type="match status" value="1"/>
</dbReference>
<name>A0A2M7XCT7_9BACT</name>
<gene>
    <name evidence="5" type="primary">rplY</name>
    <name evidence="5" type="synonym">ctc</name>
    <name evidence="9" type="ORF">CO174_01965</name>
</gene>
<evidence type="ECO:0000256" key="5">
    <source>
        <dbReference type="HAMAP-Rule" id="MF_01334"/>
    </source>
</evidence>
<dbReference type="Gene3D" id="2.40.240.10">
    <property type="entry name" value="Ribosomal Protein L25, Chain P"/>
    <property type="match status" value="1"/>
</dbReference>
<dbReference type="NCBIfam" id="TIGR00731">
    <property type="entry name" value="bL25_bact_ctc"/>
    <property type="match status" value="1"/>
</dbReference>
<evidence type="ECO:0000259" key="8">
    <source>
        <dbReference type="Pfam" id="PF14693"/>
    </source>
</evidence>
<evidence type="ECO:0000259" key="7">
    <source>
        <dbReference type="Pfam" id="PF01386"/>
    </source>
</evidence>
<dbReference type="HAMAP" id="MF_01334">
    <property type="entry name" value="Ribosomal_bL25_CTC"/>
    <property type="match status" value="1"/>
</dbReference>
<dbReference type="Pfam" id="PF01386">
    <property type="entry name" value="Ribosomal_L25p"/>
    <property type="match status" value="1"/>
</dbReference>
<dbReference type="PANTHER" id="PTHR33284:SF1">
    <property type="entry name" value="RIBOSOMAL PROTEIN L25_GLN-TRNA SYNTHETASE, ANTI-CODON-BINDING DOMAIN-CONTAINING PROTEIN"/>
    <property type="match status" value="1"/>
</dbReference>
<dbReference type="InterPro" id="IPR011035">
    <property type="entry name" value="Ribosomal_bL25/Gln-tRNA_synth"/>
</dbReference>
<keyword evidence="3 5" id="KW-0689">Ribosomal protein</keyword>
<dbReference type="GO" id="GO:0008097">
    <property type="term" value="F:5S rRNA binding"/>
    <property type="evidence" value="ECO:0007669"/>
    <property type="project" value="InterPro"/>
</dbReference>
<reference evidence="10" key="1">
    <citation type="submission" date="2017-09" db="EMBL/GenBank/DDBJ databases">
        <title>Depth-based differentiation of microbial function through sediment-hosted aquifers and enrichment of novel symbionts in the deep terrestrial subsurface.</title>
        <authorList>
            <person name="Probst A.J."/>
            <person name="Ladd B."/>
            <person name="Jarett J.K."/>
            <person name="Geller-Mcgrath D.E."/>
            <person name="Sieber C.M.K."/>
            <person name="Emerson J.B."/>
            <person name="Anantharaman K."/>
            <person name="Thomas B.C."/>
            <person name="Malmstrom R."/>
            <person name="Stieglmeier M."/>
            <person name="Klingl A."/>
            <person name="Woyke T."/>
            <person name="Ryan C.M."/>
            <person name="Banfield J.F."/>
        </authorList>
    </citation>
    <scope>NUCLEOTIDE SEQUENCE [LARGE SCALE GENOMIC DNA]</scope>
</reference>
<feature type="compositionally biased region" description="Basic and acidic residues" evidence="6">
    <location>
        <begin position="207"/>
        <end position="227"/>
    </location>
</feature>
<dbReference type="PANTHER" id="PTHR33284">
    <property type="entry name" value="RIBOSOMAL PROTEIN L25/GLN-TRNA SYNTHETASE, ANTI-CODON-BINDING DOMAIN-CONTAINING PROTEIN"/>
    <property type="match status" value="1"/>
</dbReference>
<evidence type="ECO:0000256" key="3">
    <source>
        <dbReference type="ARBA" id="ARBA00022980"/>
    </source>
</evidence>
<dbReference type="Pfam" id="PF14693">
    <property type="entry name" value="Ribosomal_TL5_C"/>
    <property type="match status" value="1"/>
</dbReference>
<evidence type="ECO:0000256" key="6">
    <source>
        <dbReference type="SAM" id="MobiDB-lite"/>
    </source>
</evidence>
<comment type="caution">
    <text evidence="9">The sequence shown here is derived from an EMBL/GenBank/DDBJ whole genome shotgun (WGS) entry which is preliminary data.</text>
</comment>
<dbReference type="GO" id="GO:0006412">
    <property type="term" value="P:translation"/>
    <property type="evidence" value="ECO:0007669"/>
    <property type="project" value="UniProtKB-UniRule"/>
</dbReference>
<dbReference type="GO" id="GO:0022625">
    <property type="term" value="C:cytosolic large ribosomal subunit"/>
    <property type="evidence" value="ECO:0007669"/>
    <property type="project" value="TreeGrafter"/>
</dbReference>
<feature type="domain" description="Large ribosomal subunit protein bL25 L25" evidence="7">
    <location>
        <begin position="6"/>
        <end position="92"/>
    </location>
</feature>
<organism evidence="9 10">
    <name type="scientific">Candidatus Uhrbacteria bacterium CG_4_9_14_3_um_filter_50_9</name>
    <dbReference type="NCBI Taxonomy" id="1975035"/>
    <lineage>
        <taxon>Bacteria</taxon>
        <taxon>Candidatus Uhriibacteriota</taxon>
    </lineage>
</organism>
<comment type="function">
    <text evidence="5">This is one of the proteins that binds to the 5S RNA in the ribosome where it forms part of the central protuberance.</text>
</comment>
<dbReference type="Proteomes" id="UP000229385">
    <property type="component" value="Unassembled WGS sequence"/>
</dbReference>
<dbReference type="GO" id="GO:0003735">
    <property type="term" value="F:structural constituent of ribosome"/>
    <property type="evidence" value="ECO:0007669"/>
    <property type="project" value="InterPro"/>
</dbReference>
<dbReference type="EMBL" id="PFWU01000025">
    <property type="protein sequence ID" value="PJA45679.1"/>
    <property type="molecule type" value="Genomic_DNA"/>
</dbReference>
<dbReference type="InterPro" id="IPR020057">
    <property type="entry name" value="Ribosomal_bL25_b-dom"/>
</dbReference>
<feature type="region of interest" description="Disordered" evidence="6">
    <location>
        <begin position="203"/>
        <end position="227"/>
    </location>
</feature>
<dbReference type="CDD" id="cd00495">
    <property type="entry name" value="Ribosomal_L25_TL5_CTC"/>
    <property type="match status" value="1"/>
</dbReference>
<comment type="subunit">
    <text evidence="5">Part of the 50S ribosomal subunit; part of the 5S rRNA/L5/L18/L25 subcomplex. Contacts the 5S rRNA. Binds to the 5S rRNA independently of L5 and L18.</text>
</comment>
<protein>
    <recommendedName>
        <fullName evidence="5">Large ribosomal subunit protein bL25</fullName>
    </recommendedName>
    <alternativeName>
        <fullName evidence="5">General stress protein CTC</fullName>
    </alternativeName>
</protein>
<keyword evidence="2 5" id="KW-0694">RNA-binding</keyword>
<dbReference type="InterPro" id="IPR037121">
    <property type="entry name" value="Ribosomal_bL25_C"/>
</dbReference>
<proteinExistence type="inferred from homology"/>
<dbReference type="InterPro" id="IPR001021">
    <property type="entry name" value="Ribosomal_bL25_long"/>
</dbReference>